<dbReference type="PANTHER" id="PTHR43077">
    <property type="entry name" value="TRANSPORT PERMEASE YVFS-RELATED"/>
    <property type="match status" value="1"/>
</dbReference>
<organism evidence="6">
    <name type="scientific">Gordonia amarae</name>
    <dbReference type="NCBI Taxonomy" id="36821"/>
    <lineage>
        <taxon>Bacteria</taxon>
        <taxon>Bacillati</taxon>
        <taxon>Actinomycetota</taxon>
        <taxon>Actinomycetes</taxon>
        <taxon>Mycobacteriales</taxon>
        <taxon>Gordoniaceae</taxon>
        <taxon>Gordonia</taxon>
    </lineage>
</organism>
<dbReference type="EMBL" id="CP045810">
    <property type="protein sequence ID" value="QHN38015.1"/>
    <property type="molecule type" value="Genomic_DNA"/>
</dbReference>
<dbReference type="InterPro" id="IPR017500">
    <property type="entry name" value="Phage_infect_YhgE_N"/>
</dbReference>
<evidence type="ECO:0000256" key="2">
    <source>
        <dbReference type="ARBA" id="ARBA00022692"/>
    </source>
</evidence>
<dbReference type="Gene3D" id="3.40.1710.10">
    <property type="entry name" value="abc type-2 transporter like domain"/>
    <property type="match status" value="1"/>
</dbReference>
<dbReference type="NCBIfam" id="TIGR03062">
    <property type="entry name" value="pip_yhgE_Cterm"/>
    <property type="match status" value="1"/>
</dbReference>
<dbReference type="InterPro" id="IPR013525">
    <property type="entry name" value="ABC2_TM"/>
</dbReference>
<evidence type="ECO:0000313" key="6">
    <source>
        <dbReference type="EMBL" id="QHN38015.1"/>
    </source>
</evidence>
<proteinExistence type="predicted"/>
<dbReference type="NCBIfam" id="TIGR03061">
    <property type="entry name" value="pip_yhgE_Nterm"/>
    <property type="match status" value="1"/>
</dbReference>
<dbReference type="GO" id="GO:0016020">
    <property type="term" value="C:membrane"/>
    <property type="evidence" value="ECO:0007669"/>
    <property type="project" value="UniProtKB-SubCell"/>
</dbReference>
<keyword evidence="3" id="KW-1133">Transmembrane helix</keyword>
<dbReference type="PANTHER" id="PTHR43077:SF5">
    <property type="entry name" value="PHAGE INFECTION PROTEIN"/>
    <property type="match status" value="1"/>
</dbReference>
<evidence type="ECO:0000259" key="5">
    <source>
        <dbReference type="Pfam" id="PF12698"/>
    </source>
</evidence>
<dbReference type="InterPro" id="IPR023908">
    <property type="entry name" value="xxxLxxG_rpt"/>
</dbReference>
<evidence type="ECO:0000256" key="3">
    <source>
        <dbReference type="ARBA" id="ARBA00022989"/>
    </source>
</evidence>
<feature type="domain" description="ABC-2 type transporter transmembrane" evidence="5">
    <location>
        <begin position="24"/>
        <end position="647"/>
    </location>
</feature>
<dbReference type="RefSeq" id="WP_005189082.1">
    <property type="nucleotide sequence ID" value="NZ_CP045804.1"/>
</dbReference>
<dbReference type="Pfam" id="PF12698">
    <property type="entry name" value="ABC2_membrane_3"/>
    <property type="match status" value="1"/>
</dbReference>
<name>A0A857KTG9_9ACTN</name>
<sequence>MLAGMSLGTEIRRYSRGTLPRIAVITMVLLPLLYGALYLWAFWNPFGEVNKMPAALVNLDKGADNGGKKLNAGDQVAEALKTSGQLNLTEMSAEDARRGVADGKYYFSITLPEDFSEAVVSPTTDNPHKALLQFTFNDANSYLASVIGQNAAREVLNKVGSTIGQQSVDQVLVGLTTAGKGIDKAAAGSKQLAAGLDTADSAAQQLSAGAKLLSENLTTAREGGAQLQSGATQLAAGVESATGPLLGVINQIQSSGVTPSSYLTQAQQLSTQLQPILNGLSFAGSAQSEAYRSVRQIITFLRLDPNPAVREAAKTLAPVATFLSTQGLTPQTTAQINQLKQTSTTLTSQLSNPGLQSMLAMLESGQLGTQVTALRDGSAQLKTGVDTLAGGLTQLAAGGQQLADGAGQLAAGTPQLKAGAQQLAAGLDDGAKQVPKWSDQQRLGTAQTLSAPVALDMFHHNEAPNFGSGFAPFFMTLALFIGAMLIWMILKPLQSRPIVNGVGVIRTVLSSYWPALLIAAGQGVVMYAVVHLLLGLDVAHVTGTIAFVLLIGATYLAIIQMFNAVFGIPVGRVLTLAFLMVQMVSSGGIYPVETTAKPFQFLHPFDPMTYAVNGMRQLINGGIDERLPIAIAVLLGLLLAALAVSAWAARRNRVYTMDRLYPPIEV</sequence>
<reference evidence="6" key="1">
    <citation type="journal article" date="2021" name="Nat. Microbiol.">
        <title>Cocultivation of an ultrasmall environmental parasitic bacterium with lytic ability against bacteria associated with wastewater foams.</title>
        <authorList>
            <person name="Batinovic S."/>
            <person name="Rose J.J.A."/>
            <person name="Ratcliffe J."/>
            <person name="Seviour R.J."/>
            <person name="Petrovski S."/>
        </authorList>
    </citation>
    <scope>NUCLEOTIDE SEQUENCE</scope>
    <source>
        <strain evidence="6">CON44</strain>
    </source>
</reference>
<dbReference type="NCBIfam" id="TIGR03057">
    <property type="entry name" value="xxxLxxG_by_4"/>
    <property type="match status" value="1"/>
</dbReference>
<dbReference type="AlphaFoldDB" id="A0A857KTG9"/>
<evidence type="ECO:0000256" key="1">
    <source>
        <dbReference type="ARBA" id="ARBA00004141"/>
    </source>
</evidence>
<evidence type="ECO:0000256" key="4">
    <source>
        <dbReference type="ARBA" id="ARBA00023136"/>
    </source>
</evidence>
<dbReference type="InterPro" id="IPR017501">
    <property type="entry name" value="Phage_infect_YhgE_C"/>
</dbReference>
<gene>
    <name evidence="6" type="ORF">GII30_01370</name>
</gene>
<accession>A0A857KTG9</accession>
<comment type="subcellular location">
    <subcellularLocation>
        <location evidence="1">Membrane</location>
        <topology evidence="1">Multi-pass membrane protein</topology>
    </subcellularLocation>
</comment>
<dbReference type="InterPro" id="IPR051328">
    <property type="entry name" value="T7SS_ABC-Transporter"/>
</dbReference>
<keyword evidence="2" id="KW-0812">Transmembrane</keyword>
<dbReference type="GO" id="GO:0140359">
    <property type="term" value="F:ABC-type transporter activity"/>
    <property type="evidence" value="ECO:0007669"/>
    <property type="project" value="InterPro"/>
</dbReference>
<protein>
    <submittedName>
        <fullName evidence="6">DUF3533 domain-containing protein</fullName>
    </submittedName>
</protein>
<keyword evidence="4" id="KW-0472">Membrane</keyword>